<name>A0ABR1XKE3_9PEZI</name>
<evidence type="ECO:0000313" key="3">
    <source>
        <dbReference type="Proteomes" id="UP001456524"/>
    </source>
</evidence>
<reference evidence="2 3" key="1">
    <citation type="journal article" date="2022" name="G3 (Bethesda)">
        <title>Enemy or ally: a genomic approach to elucidate the lifestyle of Phyllosticta citrichinaensis.</title>
        <authorList>
            <person name="Buijs V.A."/>
            <person name="Groenewald J.Z."/>
            <person name="Haridas S."/>
            <person name="LaButti K.M."/>
            <person name="Lipzen A."/>
            <person name="Martin F.M."/>
            <person name="Barry K."/>
            <person name="Grigoriev I.V."/>
            <person name="Crous P.W."/>
            <person name="Seidl M.F."/>
        </authorList>
    </citation>
    <scope>NUCLEOTIDE SEQUENCE [LARGE SCALE GENOMIC DNA]</scope>
    <source>
        <strain evidence="2 3">CBS 129764</strain>
    </source>
</reference>
<organism evidence="2 3">
    <name type="scientific">Phyllosticta citrichinensis</name>
    <dbReference type="NCBI Taxonomy" id="1130410"/>
    <lineage>
        <taxon>Eukaryota</taxon>
        <taxon>Fungi</taxon>
        <taxon>Dikarya</taxon>
        <taxon>Ascomycota</taxon>
        <taxon>Pezizomycotina</taxon>
        <taxon>Dothideomycetes</taxon>
        <taxon>Dothideomycetes incertae sedis</taxon>
        <taxon>Botryosphaeriales</taxon>
        <taxon>Phyllostictaceae</taxon>
        <taxon>Phyllosticta</taxon>
    </lineage>
</organism>
<proteinExistence type="predicted"/>
<feature type="compositionally biased region" description="Basic and acidic residues" evidence="1">
    <location>
        <begin position="123"/>
        <end position="135"/>
    </location>
</feature>
<gene>
    <name evidence="2" type="ORF">IWX90DRAFT_293312</name>
</gene>
<evidence type="ECO:0000256" key="1">
    <source>
        <dbReference type="SAM" id="MobiDB-lite"/>
    </source>
</evidence>
<feature type="region of interest" description="Disordered" evidence="1">
    <location>
        <begin position="114"/>
        <end position="144"/>
    </location>
</feature>
<keyword evidence="3" id="KW-1185">Reference proteome</keyword>
<dbReference type="Proteomes" id="UP001456524">
    <property type="component" value="Unassembled WGS sequence"/>
</dbReference>
<feature type="region of interest" description="Disordered" evidence="1">
    <location>
        <begin position="1"/>
        <end position="29"/>
    </location>
</feature>
<comment type="caution">
    <text evidence="2">The sequence shown here is derived from an EMBL/GenBank/DDBJ whole genome shotgun (WGS) entry which is preliminary data.</text>
</comment>
<feature type="compositionally biased region" description="Basic and acidic residues" evidence="1">
    <location>
        <begin position="1"/>
        <end position="27"/>
    </location>
</feature>
<sequence length="220" mass="23661">MPGRRERPGRTDPEVDSRVRHETDQRGRGKMATVGVTALSRGCGPAVVGLQRAERPANVRNATDDGPARVGSCRSRVVAGGVRWEGEGKADAVGGSMGWSDIRHGIAVRYASGKPKTVGRKPTRTELGARRERNGGRSGQPTSAETLSFVPAGFSSPCSILCGQLFWVFWVFAEARRTRCRCSRWRTTDSAASWTFSASSSSHHLCPPPFVFAGLCSTLG</sequence>
<protein>
    <submittedName>
        <fullName evidence="2">Uncharacterized protein</fullName>
    </submittedName>
</protein>
<dbReference type="EMBL" id="JBBWUH010000008">
    <property type="protein sequence ID" value="KAK8159201.1"/>
    <property type="molecule type" value="Genomic_DNA"/>
</dbReference>
<evidence type="ECO:0000313" key="2">
    <source>
        <dbReference type="EMBL" id="KAK8159201.1"/>
    </source>
</evidence>
<accession>A0ABR1XKE3</accession>